<proteinExistence type="predicted"/>
<organism evidence="3 4">
    <name type="scientific">Roseofilum reptotaenium AO1-A</name>
    <dbReference type="NCBI Taxonomy" id="1925591"/>
    <lineage>
        <taxon>Bacteria</taxon>
        <taxon>Bacillati</taxon>
        <taxon>Cyanobacteriota</taxon>
        <taxon>Cyanophyceae</taxon>
        <taxon>Desertifilales</taxon>
        <taxon>Desertifilaceae</taxon>
        <taxon>Roseofilum</taxon>
    </lineage>
</organism>
<sequence length="546" mass="61793">MSDNYTKQAWSLVNEYFHSNQIDPSKYVDHELVRAYLKACQKSTPKGISISKQGNRLYLRFKTATKPATANNSCNESFTRDGCVNALAKALAISDKLKETETESEFWEWYEVEIKGAVSLENDIITIGEAIEIVKNNYINGYDKCGRDRSNEKSRTNTLANYRSTYGSYHARLNPKLRLTGENIISEITRGWSNLFTTSGNQTICSKGFKNAYTAILKLLRDTKLETELAKVTQHFGTLRIVRKREKQAIDLEAFLDFRARVLGLDGYKLSTKQFKALDNRKSWFKAFCINLLYGFRCSEFKAIRNLDESVTIDGEYFPALSDPDNEWHEIVLGDGFWITDTSGKRHYITVKTGNRIARPMIHPDYPNLIEMLEIKDASVRLPECIPNAGSEPDAIKDIYNNRMGHKLVNYINQVGGQGFTQTHALRHLANFHGIISGLTVDQRSASLGHSNLMNDTTYKGHQSVGNKRRLLRGGNSKDAEITFLKDELTQAQETIKSLEETILFLKKENARLNELLGGNDDLPRIGSPASPSMPSSQPWTLVSRD</sequence>
<dbReference type="Proteomes" id="UP000183940">
    <property type="component" value="Unassembled WGS sequence"/>
</dbReference>
<evidence type="ECO:0000313" key="4">
    <source>
        <dbReference type="Proteomes" id="UP000183940"/>
    </source>
</evidence>
<feature type="region of interest" description="Disordered" evidence="2">
    <location>
        <begin position="523"/>
        <end position="546"/>
    </location>
</feature>
<evidence type="ECO:0000256" key="2">
    <source>
        <dbReference type="SAM" id="MobiDB-lite"/>
    </source>
</evidence>
<comment type="caution">
    <text evidence="3">The sequence shown here is derived from an EMBL/GenBank/DDBJ whole genome shotgun (WGS) entry which is preliminary data.</text>
</comment>
<feature type="compositionally biased region" description="Low complexity" evidence="2">
    <location>
        <begin position="528"/>
        <end position="539"/>
    </location>
</feature>
<keyword evidence="4" id="KW-1185">Reference proteome</keyword>
<reference evidence="3" key="1">
    <citation type="submission" date="2016-10" db="EMBL/GenBank/DDBJ databases">
        <title>CRISPR-Cas defence system in Roseofilum reptotaenium: evidence of a bacteriophage-cyanobacterium arms race in the coral black band disease.</title>
        <authorList>
            <person name="Buerger P."/>
            <person name="Wood-Charlson E.M."/>
            <person name="Weynberg K.D."/>
            <person name="Willis B."/>
            <person name="Van Oppen M.J."/>
        </authorList>
    </citation>
    <scope>NUCLEOTIDE SEQUENCE [LARGE SCALE GENOMIC DNA]</scope>
    <source>
        <strain evidence="3">AO1-A</strain>
    </source>
</reference>
<accession>A0A1L9QRN9</accession>
<feature type="coiled-coil region" evidence="1">
    <location>
        <begin position="482"/>
        <end position="516"/>
    </location>
</feature>
<keyword evidence="1" id="KW-0175">Coiled coil</keyword>
<name>A0A1L9QRN9_9CYAN</name>
<gene>
    <name evidence="3" type="ORF">BI308_11750</name>
</gene>
<dbReference type="AlphaFoldDB" id="A0A1L9QRN9"/>
<evidence type="ECO:0000256" key="1">
    <source>
        <dbReference type="SAM" id="Coils"/>
    </source>
</evidence>
<protein>
    <submittedName>
        <fullName evidence="3">Uncharacterized protein</fullName>
    </submittedName>
</protein>
<evidence type="ECO:0000313" key="3">
    <source>
        <dbReference type="EMBL" id="OJJ25296.1"/>
    </source>
</evidence>
<dbReference type="EMBL" id="MLAW01000018">
    <property type="protein sequence ID" value="OJJ25296.1"/>
    <property type="molecule type" value="Genomic_DNA"/>
</dbReference>